<feature type="transmembrane region" description="Helical" evidence="15">
    <location>
        <begin position="113"/>
        <end position="135"/>
    </location>
</feature>
<evidence type="ECO:0000256" key="12">
    <source>
        <dbReference type="PIRSR" id="PIRSR605027-3"/>
    </source>
</evidence>
<keyword evidence="15" id="KW-0333">Golgi apparatus</keyword>
<evidence type="ECO:0000313" key="17">
    <source>
        <dbReference type="EMBL" id="KAL3111481.1"/>
    </source>
</evidence>
<keyword evidence="4 15" id="KW-0808">Transferase</keyword>
<dbReference type="InterPro" id="IPR005027">
    <property type="entry name" value="Glyco_trans_43"/>
</dbReference>
<keyword evidence="7 15" id="KW-1133">Transmembrane helix</keyword>
<comment type="similarity">
    <text evidence="2 15">Belongs to the glycosyltransferase 43 family.</text>
</comment>
<dbReference type="GO" id="GO:0000139">
    <property type="term" value="C:Golgi membrane"/>
    <property type="evidence" value="ECO:0007669"/>
    <property type="project" value="UniProtKB-SubCell"/>
</dbReference>
<dbReference type="Pfam" id="PF00083">
    <property type="entry name" value="Sugar_tr"/>
    <property type="match status" value="1"/>
</dbReference>
<keyword evidence="6 15" id="KW-0735">Signal-anchor</keyword>
<feature type="active site" description="Proton donor/acceptor" evidence="11">
    <location>
        <position position="689"/>
    </location>
</feature>
<sequence length="750" mass="84054">MSRIHLLVESVDLRLFFACFLLSVGTNFFEAFSASYPSSANHSFHTFFNNSYIDRGHSAGVGHLVLKCFWSLSLHVAPIGNLIGCLIGPIYTENLVGTLISIVSIIFEFPELLILARLVASASATVGLLALVLFLQEIPMSAQRGLYSFLCALSVSIVECFALCLNLALPQLGEQLLILVGLPLVPQIVALLTAFYLMETPPFLAIVAKNKREKALKALAFYRKGFSGTNLREELEAVCCCCCTPQSAEEDYPQFHWRKIWCQLFSRSERRKAVLIGFCTLQITVGGWPVLESSTEILSEHFSTSVVEPISYVLVAVYFLSSLTGLFFVEMLNRRPLIIRSAMLNIGFLCLYIASHWASKHLAIWLGWLCLPCIFLFAISLGFALGPLSYFICAELLPHPSPHSSWLISLVFAANIISTYIFDWATPLIFRKASAWAFVPLYIVPSLCCLVPLWLFLPETRGRQMHDIVNMLKSRGTMHQRTKHQQQQQQKESSEKAPSNFFHHSIRSTPGTESRPHPTWPNTCRGAQLSLVACGAFIDQLVARLGIDAVHLCAETPAKWRLRLDDPHWKYPKGVLQRNAALRWLRKNVAHQHVGAVYFGDDDNTYDWRLFDEIRLLKRVGTWPVGIVGGMLAEFAYVNANAVVSGFNAKWKPSRPFPIDMAAFAVNISLIHEHAGAEFSYKSPRGFLESHFLSALNLTRTDLESLAKNGTRVYVWHTRTAQTQLRAKQIAKFYSANVSTLAEAEKDAIS</sequence>
<comment type="caution">
    <text evidence="17">The sequence shown here is derived from an EMBL/GenBank/DDBJ whole genome shotgun (WGS) entry which is preliminary data.</text>
</comment>
<evidence type="ECO:0000256" key="11">
    <source>
        <dbReference type="PIRSR" id="PIRSR605027-1"/>
    </source>
</evidence>
<protein>
    <recommendedName>
        <fullName evidence="3 15">Galactosylgalactosylxylosylprotein 3-beta-glucuronosyltransferase</fullName>
        <ecNumber evidence="3 15">2.4.1.135</ecNumber>
    </recommendedName>
</protein>
<evidence type="ECO:0000256" key="6">
    <source>
        <dbReference type="ARBA" id="ARBA00022968"/>
    </source>
</evidence>
<name>A0ABD2L8D6_9BILA</name>
<evidence type="ECO:0000256" key="3">
    <source>
        <dbReference type="ARBA" id="ARBA00012641"/>
    </source>
</evidence>
<dbReference type="GO" id="GO:0015018">
    <property type="term" value="F:galactosylgalactosylxylosylprotein 3-beta-glucuronosyltransferase activity"/>
    <property type="evidence" value="ECO:0007669"/>
    <property type="project" value="UniProtKB-UniRule"/>
</dbReference>
<organism evidence="17 18">
    <name type="scientific">Heterodera trifolii</name>
    <dbReference type="NCBI Taxonomy" id="157864"/>
    <lineage>
        <taxon>Eukaryota</taxon>
        <taxon>Metazoa</taxon>
        <taxon>Ecdysozoa</taxon>
        <taxon>Nematoda</taxon>
        <taxon>Chromadorea</taxon>
        <taxon>Rhabditida</taxon>
        <taxon>Tylenchina</taxon>
        <taxon>Tylenchomorpha</taxon>
        <taxon>Tylenchoidea</taxon>
        <taxon>Heteroderidae</taxon>
        <taxon>Heteroderinae</taxon>
        <taxon>Heterodera</taxon>
    </lineage>
</organism>
<feature type="transmembrane region" description="Helical" evidence="15">
    <location>
        <begin position="341"/>
        <end position="359"/>
    </location>
</feature>
<feature type="transmembrane region" description="Helical" evidence="15">
    <location>
        <begin position="405"/>
        <end position="422"/>
    </location>
</feature>
<dbReference type="InterPro" id="IPR005828">
    <property type="entry name" value="MFS_sugar_transport-like"/>
</dbReference>
<feature type="binding site" evidence="12">
    <location>
        <position position="603"/>
    </location>
    <ligand>
        <name>Mn(2+)</name>
        <dbReference type="ChEBI" id="CHEBI:29035"/>
    </ligand>
</feature>
<dbReference type="AlphaFoldDB" id="A0ABD2L8D6"/>
<evidence type="ECO:0000256" key="4">
    <source>
        <dbReference type="ARBA" id="ARBA00022679"/>
    </source>
</evidence>
<evidence type="ECO:0000256" key="16">
    <source>
        <dbReference type="SAM" id="MobiDB-lite"/>
    </source>
</evidence>
<keyword evidence="9 14" id="KW-0325">Glycoprotein</keyword>
<feature type="site" description="Interaction with galactose moiety of substrate glycoprotein" evidence="13">
    <location>
        <position position="634"/>
    </location>
</feature>
<dbReference type="PANTHER" id="PTHR23503:SF108">
    <property type="entry name" value="MAJOR FACILITATOR SUPERFAMILY (MFS) PROFILE DOMAIN-CONTAINING PROTEIN"/>
    <property type="match status" value="1"/>
</dbReference>
<accession>A0ABD2L8D6</accession>
<keyword evidence="8 15" id="KW-0472">Membrane</keyword>
<feature type="transmembrane region" description="Helical" evidence="15">
    <location>
        <begin position="365"/>
        <end position="393"/>
    </location>
</feature>
<dbReference type="InterPro" id="IPR045263">
    <property type="entry name" value="GLUT"/>
</dbReference>
<feature type="transmembrane region" description="Helical" evidence="15">
    <location>
        <begin position="147"/>
        <end position="169"/>
    </location>
</feature>
<reference evidence="17 18" key="1">
    <citation type="submission" date="2024-10" db="EMBL/GenBank/DDBJ databases">
        <authorList>
            <person name="Kim D."/>
        </authorList>
    </citation>
    <scope>NUCLEOTIDE SEQUENCE [LARGE SCALE GENOMIC DNA]</scope>
    <source>
        <strain evidence="17">BH-2024</strain>
    </source>
</reference>
<comment type="catalytic activity">
    <reaction evidence="10 15">
        <text>3-O-(beta-D-galactosyl-(1-&gt;3)-beta-D-galactosyl-(1-&gt;4)-beta-D-xylosyl)-L-seryl-[protein] + UDP-alpha-D-glucuronate = 3-O-(beta-D-GlcA-(1-&gt;3)-beta-D-Gal-(1-&gt;3)-beta-D-Gal-(1-&gt;4)-beta-D-Xyl)-L-seryl-[protein] + UDP + H(+)</text>
        <dbReference type="Rhea" id="RHEA:24168"/>
        <dbReference type="Rhea" id="RHEA-COMP:12571"/>
        <dbReference type="Rhea" id="RHEA-COMP:12573"/>
        <dbReference type="ChEBI" id="CHEBI:15378"/>
        <dbReference type="ChEBI" id="CHEBI:58052"/>
        <dbReference type="ChEBI" id="CHEBI:58223"/>
        <dbReference type="ChEBI" id="CHEBI:132090"/>
        <dbReference type="ChEBI" id="CHEBI:132093"/>
        <dbReference type="EC" id="2.4.1.135"/>
    </reaction>
</comment>
<feature type="transmembrane region" description="Helical" evidence="15">
    <location>
        <begin position="434"/>
        <end position="457"/>
    </location>
</feature>
<dbReference type="PANTHER" id="PTHR23503">
    <property type="entry name" value="SOLUTE CARRIER FAMILY 2"/>
    <property type="match status" value="1"/>
</dbReference>
<dbReference type="SUPFAM" id="SSF53448">
    <property type="entry name" value="Nucleotide-diphospho-sugar transferases"/>
    <property type="match status" value="1"/>
</dbReference>
<gene>
    <name evidence="17" type="ORF">niasHT_017708</name>
</gene>
<keyword evidence="12 15" id="KW-0464">Manganese</keyword>
<keyword evidence="5 15" id="KW-0812">Transmembrane</keyword>
<evidence type="ECO:0000256" key="8">
    <source>
        <dbReference type="ARBA" id="ARBA00023136"/>
    </source>
</evidence>
<evidence type="ECO:0000256" key="14">
    <source>
        <dbReference type="PIRSR" id="PIRSR605027-6"/>
    </source>
</evidence>
<evidence type="ECO:0000256" key="15">
    <source>
        <dbReference type="RuleBase" id="RU363127"/>
    </source>
</evidence>
<dbReference type="Pfam" id="PF03360">
    <property type="entry name" value="Glyco_transf_43"/>
    <property type="match status" value="1"/>
</dbReference>
<dbReference type="EC" id="2.4.1.135" evidence="3 15"/>
<proteinExistence type="inferred from homology"/>
<evidence type="ECO:0000256" key="9">
    <source>
        <dbReference type="ARBA" id="ARBA00023180"/>
    </source>
</evidence>
<feature type="transmembrane region" description="Helical" evidence="15">
    <location>
        <begin position="175"/>
        <end position="197"/>
    </location>
</feature>
<evidence type="ECO:0000256" key="1">
    <source>
        <dbReference type="ARBA" id="ARBA00004606"/>
    </source>
</evidence>
<evidence type="ECO:0000313" key="18">
    <source>
        <dbReference type="Proteomes" id="UP001620626"/>
    </source>
</evidence>
<feature type="region of interest" description="Disordered" evidence="16">
    <location>
        <begin position="477"/>
        <end position="519"/>
    </location>
</feature>
<evidence type="ECO:0000256" key="5">
    <source>
        <dbReference type="ARBA" id="ARBA00022692"/>
    </source>
</evidence>
<comment type="caution">
    <text evidence="15">Lacks conserved residue(s) required for the propagation of feature annotation.</text>
</comment>
<feature type="transmembrane region" description="Helical" evidence="15">
    <location>
        <begin position="273"/>
        <end position="290"/>
    </location>
</feature>
<dbReference type="InterPro" id="IPR036259">
    <property type="entry name" value="MFS_trans_sf"/>
</dbReference>
<evidence type="ECO:0000256" key="13">
    <source>
        <dbReference type="PIRSR" id="PIRSR605027-4"/>
    </source>
</evidence>
<dbReference type="GO" id="GO:0046872">
    <property type="term" value="F:metal ion binding"/>
    <property type="evidence" value="ECO:0007669"/>
    <property type="project" value="UniProtKB-KW"/>
</dbReference>
<keyword evidence="18" id="KW-1185">Reference proteome</keyword>
<dbReference type="Proteomes" id="UP001620626">
    <property type="component" value="Unassembled WGS sequence"/>
</dbReference>
<comment type="cofactor">
    <cofactor evidence="12 15">
        <name>Mn(2+)</name>
        <dbReference type="ChEBI" id="CHEBI:29035"/>
    </cofactor>
</comment>
<comment type="subcellular location">
    <subcellularLocation>
        <location evidence="15">Golgi apparatus membrane</location>
        <topology evidence="15">Single-pass type II membrane protein</topology>
    </subcellularLocation>
    <subcellularLocation>
        <location evidence="1">Membrane</location>
        <topology evidence="1">Single-pass type II membrane protein</topology>
    </subcellularLocation>
</comment>
<keyword evidence="12 15" id="KW-0479">Metal-binding</keyword>
<feature type="glycosylation site" description="N-linked (GlcNAc...) asparagine" evidence="14">
    <location>
        <position position="709"/>
    </location>
</feature>
<comment type="pathway">
    <text evidence="15">Protein modification; protein glycosylation.</text>
</comment>
<dbReference type="Gene3D" id="3.90.550.10">
    <property type="entry name" value="Spore Coat Polysaccharide Biosynthesis Protein SpsA, Chain A"/>
    <property type="match status" value="1"/>
</dbReference>
<evidence type="ECO:0000256" key="10">
    <source>
        <dbReference type="ARBA" id="ARBA00047979"/>
    </source>
</evidence>
<evidence type="ECO:0000256" key="7">
    <source>
        <dbReference type="ARBA" id="ARBA00022989"/>
    </source>
</evidence>
<evidence type="ECO:0000256" key="2">
    <source>
        <dbReference type="ARBA" id="ARBA00007706"/>
    </source>
</evidence>
<dbReference type="Gene3D" id="1.20.1250.20">
    <property type="entry name" value="MFS general substrate transporter like domains"/>
    <property type="match status" value="1"/>
</dbReference>
<dbReference type="EMBL" id="JBICBT010000506">
    <property type="protein sequence ID" value="KAL3111481.1"/>
    <property type="molecule type" value="Genomic_DNA"/>
</dbReference>
<dbReference type="SUPFAM" id="SSF103473">
    <property type="entry name" value="MFS general substrate transporter"/>
    <property type="match status" value="1"/>
</dbReference>
<dbReference type="InterPro" id="IPR029044">
    <property type="entry name" value="Nucleotide-diphossugar_trans"/>
</dbReference>
<feature type="transmembrane region" description="Helical" evidence="15">
    <location>
        <begin position="310"/>
        <end position="329"/>
    </location>
</feature>